<feature type="non-terminal residue" evidence="2">
    <location>
        <position position="206"/>
    </location>
</feature>
<dbReference type="EMBL" id="AGNL01020396">
    <property type="protein sequence ID" value="EJK61100.1"/>
    <property type="molecule type" value="Genomic_DNA"/>
</dbReference>
<feature type="region of interest" description="Disordered" evidence="1">
    <location>
        <begin position="87"/>
        <end position="150"/>
    </location>
</feature>
<reference evidence="2 3" key="1">
    <citation type="journal article" date="2012" name="Genome Biol.">
        <title>Genome and low-iron response of an oceanic diatom adapted to chronic iron limitation.</title>
        <authorList>
            <person name="Lommer M."/>
            <person name="Specht M."/>
            <person name="Roy A.S."/>
            <person name="Kraemer L."/>
            <person name="Andreson R."/>
            <person name="Gutowska M.A."/>
            <person name="Wolf J."/>
            <person name="Bergner S.V."/>
            <person name="Schilhabel M.B."/>
            <person name="Klostermeier U.C."/>
            <person name="Beiko R.G."/>
            <person name="Rosenstiel P."/>
            <person name="Hippler M."/>
            <person name="Laroche J."/>
        </authorList>
    </citation>
    <scope>NUCLEOTIDE SEQUENCE [LARGE SCALE GENOMIC DNA]</scope>
    <source>
        <strain evidence="2 3">CCMP1005</strain>
    </source>
</reference>
<name>K0S735_THAOC</name>
<dbReference type="Proteomes" id="UP000266841">
    <property type="component" value="Unassembled WGS sequence"/>
</dbReference>
<sequence>MRSLAGEGLNSVPARSFTFIAEAYRVEEAEATPGRGAVYEAELVEPQVLSFYQRKSFASIMTAVTLLAIGVATWALSDNFDGNTSSAKSLIPEPGHGGATPQTPLIRVPGQEGTAHLQTSSSPVTDPSATESAQKEGAYTDSEGESQQPPKLDINLEVICSFETLSLSPTKCLDICQLWQCCADRSCPTDDIVSFDLTARCDRFNP</sequence>
<evidence type="ECO:0000313" key="2">
    <source>
        <dbReference type="EMBL" id="EJK61100.1"/>
    </source>
</evidence>
<keyword evidence="3" id="KW-1185">Reference proteome</keyword>
<organism evidence="2 3">
    <name type="scientific">Thalassiosira oceanica</name>
    <name type="common">Marine diatom</name>
    <dbReference type="NCBI Taxonomy" id="159749"/>
    <lineage>
        <taxon>Eukaryota</taxon>
        <taxon>Sar</taxon>
        <taxon>Stramenopiles</taxon>
        <taxon>Ochrophyta</taxon>
        <taxon>Bacillariophyta</taxon>
        <taxon>Coscinodiscophyceae</taxon>
        <taxon>Thalassiosirophycidae</taxon>
        <taxon>Thalassiosirales</taxon>
        <taxon>Thalassiosiraceae</taxon>
        <taxon>Thalassiosira</taxon>
    </lineage>
</organism>
<dbReference type="AlphaFoldDB" id="K0S735"/>
<gene>
    <name evidence="2" type="ORF">THAOC_18460</name>
</gene>
<proteinExistence type="predicted"/>
<evidence type="ECO:0000256" key="1">
    <source>
        <dbReference type="SAM" id="MobiDB-lite"/>
    </source>
</evidence>
<evidence type="ECO:0000313" key="3">
    <source>
        <dbReference type="Proteomes" id="UP000266841"/>
    </source>
</evidence>
<comment type="caution">
    <text evidence="2">The sequence shown here is derived from an EMBL/GenBank/DDBJ whole genome shotgun (WGS) entry which is preliminary data.</text>
</comment>
<accession>K0S735</accession>
<feature type="compositionally biased region" description="Polar residues" evidence="1">
    <location>
        <begin position="116"/>
        <end position="132"/>
    </location>
</feature>
<protein>
    <submittedName>
        <fullName evidence="2">Uncharacterized protein</fullName>
    </submittedName>
</protein>